<dbReference type="InterPro" id="IPR034642">
    <property type="entry name" value="Proteasome_subunit_alpha6"/>
</dbReference>
<evidence type="ECO:0000256" key="7">
    <source>
        <dbReference type="ARBA" id="ARBA00023242"/>
    </source>
</evidence>
<dbReference type="InterPro" id="IPR023332">
    <property type="entry name" value="Proteasome_alpha-type"/>
</dbReference>
<evidence type="ECO:0000256" key="2">
    <source>
        <dbReference type="ARBA" id="ARBA00004123"/>
    </source>
</evidence>
<protein>
    <recommendedName>
        <fullName evidence="4">Proteasome subunit alpha type-6</fullName>
    </recommendedName>
</protein>
<dbReference type="GO" id="GO:0005634">
    <property type="term" value="C:nucleus"/>
    <property type="evidence" value="ECO:0007669"/>
    <property type="project" value="UniProtKB-SubCell"/>
</dbReference>
<evidence type="ECO:0000256" key="6">
    <source>
        <dbReference type="ARBA" id="ARBA00022942"/>
    </source>
</evidence>
<evidence type="ECO:0000256" key="1">
    <source>
        <dbReference type="ARBA" id="ARBA00002000"/>
    </source>
</evidence>
<dbReference type="Proteomes" id="UP000887565">
    <property type="component" value="Unplaced"/>
</dbReference>
<dbReference type="CDD" id="cd03754">
    <property type="entry name" value="proteasome_alpha_type_6"/>
    <property type="match status" value="1"/>
</dbReference>
<evidence type="ECO:0000313" key="11">
    <source>
        <dbReference type="WBParaSite" id="nRc.2.0.1.t35485-RA"/>
    </source>
</evidence>
<feature type="domain" description="Proteasome alpha-type subunits" evidence="9">
    <location>
        <begin position="9"/>
        <end position="31"/>
    </location>
</feature>
<evidence type="ECO:0000256" key="8">
    <source>
        <dbReference type="PROSITE-ProRule" id="PRU00808"/>
    </source>
</evidence>
<dbReference type="AlphaFoldDB" id="A0A915KAV3"/>
<organism evidence="10 11">
    <name type="scientific">Romanomermis culicivorax</name>
    <name type="common">Nematode worm</name>
    <dbReference type="NCBI Taxonomy" id="13658"/>
    <lineage>
        <taxon>Eukaryota</taxon>
        <taxon>Metazoa</taxon>
        <taxon>Ecdysozoa</taxon>
        <taxon>Nematoda</taxon>
        <taxon>Enoplea</taxon>
        <taxon>Dorylaimia</taxon>
        <taxon>Mermithida</taxon>
        <taxon>Mermithoidea</taxon>
        <taxon>Mermithidae</taxon>
        <taxon>Romanomermis</taxon>
    </lineage>
</organism>
<dbReference type="Gene3D" id="3.60.20.10">
    <property type="entry name" value="Glutamine Phosphoribosylpyrophosphate, subunit 1, domain 1"/>
    <property type="match status" value="1"/>
</dbReference>
<sequence>MSRGTSAGFDRHITIFSPEGRLYQVEYAFKTINSTNLTVVAVAGQDCACVVSQKKVADKLFQDDSVSSLYELTDKIGCAVIGMIADGRSQVSRARYEATKWYDVNGKPISVGMLARRIADVNQVYTQSAEMRPLGCGMILISCDNRKGPRVYKTDPAGYYASYDACALGPKQQQAESLLEKELKKKKDLSRDEVLKLAVRCLQTSLGVDLSAKDIEVGVVRILNDKEKAGKDEERVKKENEELNKFKKLNASEIEAILNSLSEED</sequence>
<comment type="function">
    <text evidence="1">The proteasome is a multicatalytic proteinase complex which is characterized by its ability to cleave peptides with Arg, Phe, Tyr, Leu, and Glu adjacent to the leaving group at neutral or slightly basic pH. The proteasome has an ATP-dependent proteolytic activity.</text>
</comment>
<proteinExistence type="inferred from homology"/>
<dbReference type="InterPro" id="IPR029055">
    <property type="entry name" value="Ntn_hydrolases_N"/>
</dbReference>
<evidence type="ECO:0000256" key="4">
    <source>
        <dbReference type="ARBA" id="ARBA00021332"/>
    </source>
</evidence>
<dbReference type="SUPFAM" id="SSF56235">
    <property type="entry name" value="N-terminal nucleophile aminohydrolases (Ntn hydrolases)"/>
    <property type="match status" value="1"/>
</dbReference>
<dbReference type="OMA" id="YGYDMPV"/>
<keyword evidence="10" id="KW-1185">Reference proteome</keyword>
<evidence type="ECO:0000313" key="10">
    <source>
        <dbReference type="Proteomes" id="UP000887565"/>
    </source>
</evidence>
<reference evidence="11" key="1">
    <citation type="submission" date="2022-11" db="UniProtKB">
        <authorList>
            <consortium name="WormBaseParasite"/>
        </authorList>
    </citation>
    <scope>IDENTIFICATION</scope>
</reference>
<dbReference type="Pfam" id="PF10584">
    <property type="entry name" value="Proteasome_A_N"/>
    <property type="match status" value="1"/>
</dbReference>
<accession>A0A915KAV3</accession>
<evidence type="ECO:0000256" key="5">
    <source>
        <dbReference type="ARBA" id="ARBA00022490"/>
    </source>
</evidence>
<dbReference type="PROSITE" id="PS51475">
    <property type="entry name" value="PROTEASOME_ALPHA_2"/>
    <property type="match status" value="1"/>
</dbReference>
<dbReference type="GO" id="GO:0019773">
    <property type="term" value="C:proteasome core complex, alpha-subunit complex"/>
    <property type="evidence" value="ECO:0007669"/>
    <property type="project" value="UniProtKB-UniRule"/>
</dbReference>
<keyword evidence="7" id="KW-0539">Nucleus</keyword>
<dbReference type="InterPro" id="IPR000426">
    <property type="entry name" value="Proteasome_asu_N"/>
</dbReference>
<dbReference type="WBParaSite" id="nRc.2.0.1.t35485-RA">
    <property type="protein sequence ID" value="nRc.2.0.1.t35485-RA"/>
    <property type="gene ID" value="nRc.2.0.1.g35485"/>
</dbReference>
<comment type="subcellular location">
    <subcellularLocation>
        <location evidence="3">Cytoplasm</location>
    </subcellularLocation>
    <subcellularLocation>
        <location evidence="2">Nucleus</location>
    </subcellularLocation>
</comment>
<dbReference type="InterPro" id="IPR050115">
    <property type="entry name" value="Proteasome_alpha"/>
</dbReference>
<dbReference type="InterPro" id="IPR001353">
    <property type="entry name" value="Proteasome_sua/b"/>
</dbReference>
<keyword evidence="5" id="KW-0963">Cytoplasm</keyword>
<name>A0A915KAV3_ROMCU</name>
<evidence type="ECO:0000256" key="3">
    <source>
        <dbReference type="ARBA" id="ARBA00004496"/>
    </source>
</evidence>
<comment type="similarity">
    <text evidence="8">Belongs to the peptidase T1A family.</text>
</comment>
<evidence type="ECO:0000259" key="9">
    <source>
        <dbReference type="SMART" id="SM00948"/>
    </source>
</evidence>
<dbReference type="GO" id="GO:0005737">
    <property type="term" value="C:cytoplasm"/>
    <property type="evidence" value="ECO:0007669"/>
    <property type="project" value="UniProtKB-SubCell"/>
</dbReference>
<keyword evidence="6 8" id="KW-0647">Proteasome</keyword>
<dbReference type="Pfam" id="PF00227">
    <property type="entry name" value="Proteasome"/>
    <property type="match status" value="1"/>
</dbReference>
<dbReference type="PANTHER" id="PTHR11599">
    <property type="entry name" value="PROTEASOME SUBUNIT ALPHA/BETA"/>
    <property type="match status" value="1"/>
</dbReference>
<dbReference type="SMART" id="SM00948">
    <property type="entry name" value="Proteasome_A_N"/>
    <property type="match status" value="1"/>
</dbReference>
<dbReference type="GO" id="GO:0006511">
    <property type="term" value="P:ubiquitin-dependent protein catabolic process"/>
    <property type="evidence" value="ECO:0007669"/>
    <property type="project" value="InterPro"/>
</dbReference>